<proteinExistence type="predicted"/>
<dbReference type="Proteomes" id="UP000308267">
    <property type="component" value="Unassembled WGS sequence"/>
</dbReference>
<gene>
    <name evidence="1" type="ORF">CRM22_006133</name>
</gene>
<accession>A0A4S2LUQ3</accession>
<name>A0A4S2LUQ3_OPIFE</name>
<dbReference type="AlphaFoldDB" id="A0A4S2LUQ3"/>
<dbReference type="EMBL" id="SJOL01006577">
    <property type="protein sequence ID" value="TGZ64928.1"/>
    <property type="molecule type" value="Genomic_DNA"/>
</dbReference>
<evidence type="ECO:0000313" key="1">
    <source>
        <dbReference type="EMBL" id="TGZ64928.1"/>
    </source>
</evidence>
<evidence type="ECO:0000313" key="2">
    <source>
        <dbReference type="Proteomes" id="UP000308267"/>
    </source>
</evidence>
<organism evidence="1 2">
    <name type="scientific">Opisthorchis felineus</name>
    <dbReference type="NCBI Taxonomy" id="147828"/>
    <lineage>
        <taxon>Eukaryota</taxon>
        <taxon>Metazoa</taxon>
        <taxon>Spiralia</taxon>
        <taxon>Lophotrochozoa</taxon>
        <taxon>Platyhelminthes</taxon>
        <taxon>Trematoda</taxon>
        <taxon>Digenea</taxon>
        <taxon>Opisthorchiida</taxon>
        <taxon>Opisthorchiata</taxon>
        <taxon>Opisthorchiidae</taxon>
        <taxon>Opisthorchis</taxon>
    </lineage>
</organism>
<protein>
    <submittedName>
        <fullName evidence="1">Uncharacterized protein</fullName>
    </submittedName>
</protein>
<keyword evidence="2" id="KW-1185">Reference proteome</keyword>
<sequence>MYASLARQNNILEFMVLGSFGDPHSYGDWERVCLSNGYSQRLSSRLCKHIMQLKSKSGALLRFLSGTVRSVVSPVCVCNHRSQVTICINKQLCFVATAYLSDCTFLDHIEVGLHALVYMDSCVYRRLLRFGCCLARVYHILYLTSYLHRSQFHI</sequence>
<comment type="caution">
    <text evidence="1">The sequence shown here is derived from an EMBL/GenBank/DDBJ whole genome shotgun (WGS) entry which is preliminary data.</text>
</comment>
<reference evidence="1 2" key="1">
    <citation type="journal article" date="2019" name="BMC Genomics">
        <title>New insights from Opisthorchis felineus genome: update on genomics of the epidemiologically important liver flukes.</title>
        <authorList>
            <person name="Ershov N.I."/>
            <person name="Mordvinov V.A."/>
            <person name="Prokhortchouk E.B."/>
            <person name="Pakharukova M.Y."/>
            <person name="Gunbin K.V."/>
            <person name="Ustyantsev K."/>
            <person name="Genaev M.A."/>
            <person name="Blinov A.G."/>
            <person name="Mazur A."/>
            <person name="Boulygina E."/>
            <person name="Tsygankova S."/>
            <person name="Khrameeva E."/>
            <person name="Chekanov N."/>
            <person name="Fan G."/>
            <person name="Xiao A."/>
            <person name="Zhang H."/>
            <person name="Xu X."/>
            <person name="Yang H."/>
            <person name="Solovyev V."/>
            <person name="Lee S.M."/>
            <person name="Liu X."/>
            <person name="Afonnikov D.A."/>
            <person name="Skryabin K.G."/>
        </authorList>
    </citation>
    <scope>NUCLEOTIDE SEQUENCE [LARGE SCALE GENOMIC DNA]</scope>
    <source>
        <strain evidence="1">AK-0245</strain>
        <tissue evidence="1">Whole organism</tissue>
    </source>
</reference>